<feature type="domain" description="AB hydrolase-1" evidence="3">
    <location>
        <begin position="12"/>
        <end position="118"/>
    </location>
</feature>
<reference evidence="4" key="2">
    <citation type="submission" date="2020-09" db="EMBL/GenBank/DDBJ databases">
        <authorList>
            <person name="Sun Q."/>
            <person name="Zhou Y."/>
        </authorList>
    </citation>
    <scope>NUCLEOTIDE SEQUENCE</scope>
    <source>
        <strain evidence="4">CGMCC 1.15448</strain>
    </source>
</reference>
<organism evidence="4 5">
    <name type="scientific">Puia dinghuensis</name>
    <dbReference type="NCBI Taxonomy" id="1792502"/>
    <lineage>
        <taxon>Bacteria</taxon>
        <taxon>Pseudomonadati</taxon>
        <taxon>Bacteroidota</taxon>
        <taxon>Chitinophagia</taxon>
        <taxon>Chitinophagales</taxon>
        <taxon>Chitinophagaceae</taxon>
        <taxon>Puia</taxon>
    </lineage>
</organism>
<dbReference type="GO" id="GO:0016020">
    <property type="term" value="C:membrane"/>
    <property type="evidence" value="ECO:0007669"/>
    <property type="project" value="TreeGrafter"/>
</dbReference>
<name>A0A8J2XQC2_9BACT</name>
<dbReference type="InterPro" id="IPR000073">
    <property type="entry name" value="AB_hydrolase_1"/>
</dbReference>
<dbReference type="Gene3D" id="3.40.50.1820">
    <property type="entry name" value="alpha/beta hydrolase"/>
    <property type="match status" value="1"/>
</dbReference>
<dbReference type="InterPro" id="IPR029058">
    <property type="entry name" value="AB_hydrolase_fold"/>
</dbReference>
<reference evidence="4" key="1">
    <citation type="journal article" date="2014" name="Int. J. Syst. Evol. Microbiol.">
        <title>Complete genome sequence of Corynebacterium casei LMG S-19264T (=DSM 44701T), isolated from a smear-ripened cheese.</title>
        <authorList>
            <consortium name="US DOE Joint Genome Institute (JGI-PGF)"/>
            <person name="Walter F."/>
            <person name="Albersmeier A."/>
            <person name="Kalinowski J."/>
            <person name="Ruckert C."/>
        </authorList>
    </citation>
    <scope>NUCLEOTIDE SEQUENCE</scope>
    <source>
        <strain evidence="4">CGMCC 1.15448</strain>
    </source>
</reference>
<dbReference type="EMBL" id="BMJC01000001">
    <property type="protein sequence ID" value="GGA84257.1"/>
    <property type="molecule type" value="Genomic_DNA"/>
</dbReference>
<dbReference type="Pfam" id="PF00561">
    <property type="entry name" value="Abhydrolase_1"/>
    <property type="match status" value="1"/>
</dbReference>
<feature type="compositionally biased region" description="Basic and acidic residues" evidence="2">
    <location>
        <begin position="190"/>
        <end position="204"/>
    </location>
</feature>
<protein>
    <recommendedName>
        <fullName evidence="3">AB hydrolase-1 domain-containing protein</fullName>
    </recommendedName>
</protein>
<keyword evidence="5" id="KW-1185">Reference proteome</keyword>
<sequence length="204" mass="22786">MVTKQIYGKGQPLVMLHGGVYGYIDEFEYLIPRLAEHYMVICIATRGHGKSEIGTEPFSYRGRALDAYKVIRSITKDSVTVVGFSEGGFAGLELAALHPELVKRLVAMGVGDYGEDHPKDSHYTPENLMRSDSAFFARRLKLMPEPARWREFLDGVGGDEALHSSLMRSSGTNPDQRPATQQHLRMTGHQRIETVGRKADHQQA</sequence>
<evidence type="ECO:0000256" key="1">
    <source>
        <dbReference type="ARBA" id="ARBA00022801"/>
    </source>
</evidence>
<dbReference type="AlphaFoldDB" id="A0A8J2XQC2"/>
<dbReference type="SUPFAM" id="SSF53474">
    <property type="entry name" value="alpha/beta-Hydrolases"/>
    <property type="match status" value="1"/>
</dbReference>
<evidence type="ECO:0000256" key="2">
    <source>
        <dbReference type="SAM" id="MobiDB-lite"/>
    </source>
</evidence>
<accession>A0A8J2XQC2</accession>
<dbReference type="PANTHER" id="PTHR43798:SF31">
    <property type="entry name" value="AB HYDROLASE SUPERFAMILY PROTEIN YCLE"/>
    <property type="match status" value="1"/>
</dbReference>
<gene>
    <name evidence="4" type="ORF">GCM10011511_04260</name>
</gene>
<evidence type="ECO:0000259" key="3">
    <source>
        <dbReference type="Pfam" id="PF00561"/>
    </source>
</evidence>
<dbReference type="PANTHER" id="PTHR43798">
    <property type="entry name" value="MONOACYLGLYCEROL LIPASE"/>
    <property type="match status" value="1"/>
</dbReference>
<keyword evidence="1" id="KW-0378">Hydrolase</keyword>
<feature type="compositionally biased region" description="Polar residues" evidence="2">
    <location>
        <begin position="166"/>
        <end position="184"/>
    </location>
</feature>
<dbReference type="InterPro" id="IPR050266">
    <property type="entry name" value="AB_hydrolase_sf"/>
</dbReference>
<dbReference type="Proteomes" id="UP000607559">
    <property type="component" value="Unassembled WGS sequence"/>
</dbReference>
<feature type="region of interest" description="Disordered" evidence="2">
    <location>
        <begin position="163"/>
        <end position="204"/>
    </location>
</feature>
<evidence type="ECO:0000313" key="5">
    <source>
        <dbReference type="Proteomes" id="UP000607559"/>
    </source>
</evidence>
<evidence type="ECO:0000313" key="4">
    <source>
        <dbReference type="EMBL" id="GGA84257.1"/>
    </source>
</evidence>
<dbReference type="PRINTS" id="PR00111">
    <property type="entry name" value="ABHYDROLASE"/>
</dbReference>
<comment type="caution">
    <text evidence="4">The sequence shown here is derived from an EMBL/GenBank/DDBJ whole genome shotgun (WGS) entry which is preliminary data.</text>
</comment>
<proteinExistence type="predicted"/>
<dbReference type="GO" id="GO:0016787">
    <property type="term" value="F:hydrolase activity"/>
    <property type="evidence" value="ECO:0007669"/>
    <property type="project" value="UniProtKB-KW"/>
</dbReference>